<dbReference type="InterPro" id="IPR002816">
    <property type="entry name" value="TraB/PrgY/GumN_fam"/>
</dbReference>
<keyword evidence="2" id="KW-1133">Transmembrane helix</keyword>
<evidence type="ECO:0000313" key="3">
    <source>
        <dbReference type="EMBL" id="NDV33288.1"/>
    </source>
</evidence>
<dbReference type="InterPro" id="IPR046345">
    <property type="entry name" value="TraB_PrgY-like"/>
</dbReference>
<proteinExistence type="predicted"/>
<feature type="transmembrane region" description="Helical" evidence="2">
    <location>
        <begin position="300"/>
        <end position="322"/>
    </location>
</feature>
<dbReference type="PANTHER" id="PTHR21530">
    <property type="entry name" value="PHEROMONE SHUTDOWN PROTEIN"/>
    <property type="match status" value="1"/>
</dbReference>
<reference evidence="3" key="1">
    <citation type="journal article" date="2020" name="J. Eukaryot. Microbiol.">
        <title>De novo Sequencing, Assembly and Annotation of the Transcriptome for the Free-Living Testate Amoeba Arcella intermedia.</title>
        <authorList>
            <person name="Ribeiro G.M."/>
            <person name="Porfirio-Sousa A.L."/>
            <person name="Maurer-Alcala X.X."/>
            <person name="Katz L.A."/>
            <person name="Lahr D.J.G."/>
        </authorList>
    </citation>
    <scope>NUCLEOTIDE SEQUENCE</scope>
</reference>
<protein>
    <recommendedName>
        <fullName evidence="4">TraB domain-containing protein</fullName>
    </recommendedName>
</protein>
<evidence type="ECO:0000256" key="1">
    <source>
        <dbReference type="SAM" id="MobiDB-lite"/>
    </source>
</evidence>
<sequence length="350" mass="39095">MDSSGENDGVDIDAALPGEPDGDSLEGSEGSLEQENPFKPTITELPPTVTILKSVVTGANVYIVGTAHVSRASVDEVKEVIRFLQPNNVFLELCHSRISLLTTSESHFDTPTLSLMQALQGVKKDGIFSAMLSYLYSGVKDKLKIVPGAEFRVAFREARNIPGCTITLGDRPIGITLKRTWGNLGLLEKLKLIYTFLKESRLDITEQDIENMKDTDLITSMLKELSKEFPNISRPLIYERDEYLSYTLRHCPGPTVVAVVGLGHVNGIKNCWESEINLKKLTEIPPEGWFTFKRIILTSLSLFIGFSSVFMYWVWFASIFFLQRSVHGINSDILPNITHKDIERLPSIGL</sequence>
<keyword evidence="2" id="KW-0812">Transmembrane</keyword>
<accession>A0A6B2L8Z5</accession>
<dbReference type="Pfam" id="PF01963">
    <property type="entry name" value="TraB_PrgY_gumN"/>
    <property type="match status" value="1"/>
</dbReference>
<organism evidence="3">
    <name type="scientific">Arcella intermedia</name>
    <dbReference type="NCBI Taxonomy" id="1963864"/>
    <lineage>
        <taxon>Eukaryota</taxon>
        <taxon>Amoebozoa</taxon>
        <taxon>Tubulinea</taxon>
        <taxon>Elardia</taxon>
        <taxon>Arcellinida</taxon>
        <taxon>Sphaerothecina</taxon>
        <taxon>Arcellidae</taxon>
        <taxon>Arcella</taxon>
    </lineage>
</organism>
<dbReference type="PANTHER" id="PTHR21530:SF7">
    <property type="entry name" value="TRAB DOMAIN-CONTAINING PROTEIN"/>
    <property type="match status" value="1"/>
</dbReference>
<dbReference type="CDD" id="cd14726">
    <property type="entry name" value="TraB_PrgY-like"/>
    <property type="match status" value="1"/>
</dbReference>
<feature type="region of interest" description="Disordered" evidence="1">
    <location>
        <begin position="1"/>
        <end position="42"/>
    </location>
</feature>
<evidence type="ECO:0000256" key="2">
    <source>
        <dbReference type="SAM" id="Phobius"/>
    </source>
</evidence>
<name>A0A6B2L8Z5_9EUKA</name>
<evidence type="ECO:0008006" key="4">
    <source>
        <dbReference type="Google" id="ProtNLM"/>
    </source>
</evidence>
<dbReference type="AlphaFoldDB" id="A0A6B2L8Z5"/>
<dbReference type="EMBL" id="GIBP01004319">
    <property type="protein sequence ID" value="NDV33288.1"/>
    <property type="molecule type" value="Transcribed_RNA"/>
</dbReference>
<keyword evidence="2" id="KW-0472">Membrane</keyword>